<gene>
    <name evidence="14" type="primary">STAC2</name>
    <name evidence="14" type="ORF">Bhyg_08415</name>
</gene>
<evidence type="ECO:0000256" key="9">
    <source>
        <dbReference type="ARBA" id="ARBA00022833"/>
    </source>
</evidence>
<keyword evidence="10" id="KW-0472">Membrane</keyword>
<comment type="subcellular location">
    <subcellularLocation>
        <location evidence="1">Cell membrane</location>
        <location evidence="1">Sarcolemma</location>
        <topology evidence="1">Peripheral membrane protein</topology>
        <orientation evidence="1">Cytoplasmic side</orientation>
    </subcellularLocation>
    <subcellularLocation>
        <location evidence="2">Cytoplasm</location>
    </subcellularLocation>
</comment>
<evidence type="ECO:0000256" key="12">
    <source>
        <dbReference type="SAM" id="MobiDB-lite"/>
    </source>
</evidence>
<sequence>MAASDQSKRYDALSTQCRVVSGQQDLNSFLRFLQPDSPKVPRKAYAPPQSGPGDADDVLAYSDQSPIPLKNELIIERNASLQMRPSLEALKREASDIELQIRQLQDTIETLIRTQIRGLENQLYNKVNELQEDISMKKFDLRAKQIHLAAVKAQKELFLGRPTEPGSPIRNERKLSGTVPSSLSMKTKWLKAFKSLKPASGPSPADKKNGPTPTGKTYESEHHNLQEYTYKKITPCDVCSQVLRGHTRQGLRCRICKFNVHVDCAAQLPKCQAKQKLLRRQKSTSEIENRVDVEEEKPNDIDQIYRVLKQAGQISSNKTSDKPPPANNGTAATTVPVQQQEIPTLNVPECPERTLRRGQLKPQSQNTNTQIKTCLTTPTADVSSSVPNVGHNSAGGPVDTGTRRKLFAGFRPLSAFARGRMRSQQHRSISLPETAPHSPRRQKLNLRMKSLSLDSPESTELHGQMRRRYQPGPSGISYHGGSGGGLEHTPPSNNSRLHSPSSPSANRKLLSATRNIRTGSVDLPDEMEKSLSSASTSPCPSPKPHRLLPTNLYVVLYNFKARRSDELDLKAGFKHDMKIEFEKVTSVCLTADSWTSYRRAFIGVTAHWICDETLKRKHYALSCKRIIALQLPMLSNDELVFLHEYVKVVDVVANALNVMQGEEFMYTGLFTPTVTVIDMTDPDWWKGKCLGRVGYFPSKYCCRLSANERPLQVTQNLQLSDGDRIDGTIGEEISGAVMVRSADNRQVICPLKYLQELNDLLLKLYEYLNLT</sequence>
<dbReference type="GO" id="GO:0008270">
    <property type="term" value="F:zinc ion binding"/>
    <property type="evidence" value="ECO:0007669"/>
    <property type="project" value="UniProtKB-KW"/>
</dbReference>
<dbReference type="PANTHER" id="PTHR15135">
    <property type="entry name" value="STAC"/>
    <property type="match status" value="1"/>
</dbReference>
<accession>A0A9Q0S3L3</accession>
<dbReference type="Gene3D" id="3.30.60.20">
    <property type="match status" value="1"/>
</dbReference>
<keyword evidence="6" id="KW-0479">Metal-binding</keyword>
<dbReference type="GO" id="GO:0042383">
    <property type="term" value="C:sarcolemma"/>
    <property type="evidence" value="ECO:0007669"/>
    <property type="project" value="UniProtKB-SubCell"/>
</dbReference>
<dbReference type="PROSITE" id="PS00479">
    <property type="entry name" value="ZF_DAG_PE_1"/>
    <property type="match status" value="1"/>
</dbReference>
<feature type="region of interest" description="Disordered" evidence="12">
    <location>
        <begin position="312"/>
        <end position="331"/>
    </location>
</feature>
<keyword evidence="5" id="KW-0963">Cytoplasm</keyword>
<feature type="region of interest" description="Disordered" evidence="12">
    <location>
        <begin position="195"/>
        <end position="219"/>
    </location>
</feature>
<evidence type="ECO:0000256" key="2">
    <source>
        <dbReference type="ARBA" id="ARBA00004496"/>
    </source>
</evidence>
<dbReference type="SMART" id="SM00109">
    <property type="entry name" value="C1"/>
    <property type="match status" value="1"/>
</dbReference>
<keyword evidence="15" id="KW-1185">Reference proteome</keyword>
<name>A0A9Q0S3L3_9DIPT</name>
<dbReference type="InterPro" id="IPR046349">
    <property type="entry name" value="C1-like_sf"/>
</dbReference>
<dbReference type="PROSITE" id="PS50081">
    <property type="entry name" value="ZF_DAG_PE_2"/>
    <property type="match status" value="1"/>
</dbReference>
<dbReference type="InterPro" id="IPR059031">
    <property type="entry name" value="SH3_20"/>
</dbReference>
<evidence type="ECO:0000313" key="15">
    <source>
        <dbReference type="Proteomes" id="UP001151699"/>
    </source>
</evidence>
<protein>
    <submittedName>
        <fullName evidence="14">SH3 and cysteine-rich domain-containing protein 2</fullName>
    </submittedName>
</protein>
<dbReference type="InterPro" id="IPR039688">
    <property type="entry name" value="STAC1/2/3"/>
</dbReference>
<dbReference type="Pfam" id="PF26085">
    <property type="entry name" value="SH3_20"/>
    <property type="match status" value="1"/>
</dbReference>
<evidence type="ECO:0000256" key="10">
    <source>
        <dbReference type="ARBA" id="ARBA00023136"/>
    </source>
</evidence>
<evidence type="ECO:0000256" key="1">
    <source>
        <dbReference type="ARBA" id="ARBA00004278"/>
    </source>
</evidence>
<dbReference type="PANTHER" id="PTHR15135:SF7">
    <property type="entry name" value="STAC-LIKE, ISOFORM J"/>
    <property type="match status" value="1"/>
</dbReference>
<keyword evidence="8" id="KW-0863">Zinc-finger</keyword>
<evidence type="ECO:0000256" key="4">
    <source>
        <dbReference type="ARBA" id="ARBA00022475"/>
    </source>
</evidence>
<evidence type="ECO:0000256" key="7">
    <source>
        <dbReference type="ARBA" id="ARBA00022737"/>
    </source>
</evidence>
<keyword evidence="11" id="KW-0175">Coiled coil</keyword>
<dbReference type="AlphaFoldDB" id="A0A9Q0S3L3"/>
<comment type="caution">
    <text evidence="14">The sequence shown here is derived from an EMBL/GenBank/DDBJ whole genome shotgun (WGS) entry which is preliminary data.</text>
</comment>
<dbReference type="GO" id="GO:1903078">
    <property type="term" value="P:positive regulation of protein localization to plasma membrane"/>
    <property type="evidence" value="ECO:0007669"/>
    <property type="project" value="TreeGrafter"/>
</dbReference>
<keyword evidence="4" id="KW-1003">Cell membrane</keyword>
<evidence type="ECO:0000256" key="5">
    <source>
        <dbReference type="ARBA" id="ARBA00022490"/>
    </source>
</evidence>
<dbReference type="GO" id="GO:0003009">
    <property type="term" value="P:skeletal muscle contraction"/>
    <property type="evidence" value="ECO:0007669"/>
    <property type="project" value="TreeGrafter"/>
</dbReference>
<dbReference type="Proteomes" id="UP001151699">
    <property type="component" value="Chromosome B"/>
</dbReference>
<keyword evidence="9" id="KW-0862">Zinc</keyword>
<dbReference type="GO" id="GO:0005737">
    <property type="term" value="C:cytoplasm"/>
    <property type="evidence" value="ECO:0007669"/>
    <property type="project" value="UniProtKB-SubCell"/>
</dbReference>
<dbReference type="Gene3D" id="2.30.30.40">
    <property type="entry name" value="SH3 Domains"/>
    <property type="match status" value="1"/>
</dbReference>
<dbReference type="SUPFAM" id="SSF57889">
    <property type="entry name" value="Cysteine-rich domain"/>
    <property type="match status" value="1"/>
</dbReference>
<dbReference type="Pfam" id="PF00018">
    <property type="entry name" value="SH3_1"/>
    <property type="match status" value="1"/>
</dbReference>
<evidence type="ECO:0000259" key="13">
    <source>
        <dbReference type="PROSITE" id="PS50081"/>
    </source>
</evidence>
<evidence type="ECO:0000256" key="8">
    <source>
        <dbReference type="ARBA" id="ARBA00022771"/>
    </source>
</evidence>
<keyword evidence="7" id="KW-0677">Repeat</keyword>
<dbReference type="Pfam" id="PF00130">
    <property type="entry name" value="C1_1"/>
    <property type="match status" value="1"/>
</dbReference>
<dbReference type="CDD" id="cd20817">
    <property type="entry name" value="C1_Stac"/>
    <property type="match status" value="1"/>
</dbReference>
<feature type="compositionally biased region" description="Polar residues" evidence="12">
    <location>
        <begin position="490"/>
        <end position="505"/>
    </location>
</feature>
<dbReference type="SUPFAM" id="SSF50044">
    <property type="entry name" value="SH3-domain"/>
    <property type="match status" value="1"/>
</dbReference>
<feature type="domain" description="Phorbol-ester/DAG-type" evidence="13">
    <location>
        <begin position="222"/>
        <end position="271"/>
    </location>
</feature>
<dbReference type="InterPro" id="IPR001452">
    <property type="entry name" value="SH3_domain"/>
</dbReference>
<proteinExistence type="predicted"/>
<dbReference type="InterPro" id="IPR002219">
    <property type="entry name" value="PKC_DAG/PE"/>
</dbReference>
<organism evidence="14 15">
    <name type="scientific">Pseudolycoriella hygida</name>
    <dbReference type="NCBI Taxonomy" id="35572"/>
    <lineage>
        <taxon>Eukaryota</taxon>
        <taxon>Metazoa</taxon>
        <taxon>Ecdysozoa</taxon>
        <taxon>Arthropoda</taxon>
        <taxon>Hexapoda</taxon>
        <taxon>Insecta</taxon>
        <taxon>Pterygota</taxon>
        <taxon>Neoptera</taxon>
        <taxon>Endopterygota</taxon>
        <taxon>Diptera</taxon>
        <taxon>Nematocera</taxon>
        <taxon>Sciaroidea</taxon>
        <taxon>Sciaridae</taxon>
        <taxon>Pseudolycoriella</taxon>
    </lineage>
</organism>
<evidence type="ECO:0000256" key="3">
    <source>
        <dbReference type="ARBA" id="ARBA00022443"/>
    </source>
</evidence>
<dbReference type="EMBL" id="WJQU01000002">
    <property type="protein sequence ID" value="KAJ6643454.1"/>
    <property type="molecule type" value="Genomic_DNA"/>
</dbReference>
<feature type="coiled-coil region" evidence="11">
    <location>
        <begin position="87"/>
        <end position="114"/>
    </location>
</feature>
<feature type="region of interest" description="Disordered" evidence="12">
    <location>
        <begin position="33"/>
        <end position="57"/>
    </location>
</feature>
<reference evidence="14" key="1">
    <citation type="submission" date="2022-07" db="EMBL/GenBank/DDBJ databases">
        <authorList>
            <person name="Trinca V."/>
            <person name="Uliana J.V.C."/>
            <person name="Torres T.T."/>
            <person name="Ward R.J."/>
            <person name="Monesi N."/>
        </authorList>
    </citation>
    <scope>NUCLEOTIDE SEQUENCE</scope>
    <source>
        <strain evidence="14">HSMRA1968</strain>
        <tissue evidence="14">Whole embryos</tissue>
    </source>
</reference>
<dbReference type="InterPro" id="IPR036028">
    <property type="entry name" value="SH3-like_dom_sf"/>
</dbReference>
<dbReference type="OrthoDB" id="6250593at2759"/>
<keyword evidence="3" id="KW-0728">SH3 domain</keyword>
<evidence type="ECO:0000313" key="14">
    <source>
        <dbReference type="EMBL" id="KAJ6643454.1"/>
    </source>
</evidence>
<feature type="region of interest" description="Disordered" evidence="12">
    <location>
        <begin position="419"/>
        <end position="543"/>
    </location>
</feature>
<dbReference type="FunFam" id="3.30.60.20:FF:000056">
    <property type="entry name" value="Uncharacterized protein, isoform C"/>
    <property type="match status" value="1"/>
</dbReference>
<evidence type="ECO:0000256" key="11">
    <source>
        <dbReference type="SAM" id="Coils"/>
    </source>
</evidence>
<evidence type="ECO:0000256" key="6">
    <source>
        <dbReference type="ARBA" id="ARBA00022723"/>
    </source>
</evidence>